<gene>
    <name evidence="1" type="ORF">SDC9_96152</name>
</gene>
<dbReference type="EMBL" id="VSSQ01012517">
    <property type="protein sequence ID" value="MPM49423.1"/>
    <property type="molecule type" value="Genomic_DNA"/>
</dbReference>
<dbReference type="AlphaFoldDB" id="A0A645AF05"/>
<dbReference type="AntiFam" id="ANF00216">
    <property type="entry name" value="Shadow ORF (opposite pepPI)"/>
</dbReference>
<name>A0A645AF05_9ZZZZ</name>
<sequence length="313" mass="33906">MRIVEAAACLGHGNRRVLAGQHQVVERALRAGEFAIRREGARDVAGIAIQFAARVDQHQLARLHRRLVRAIVQHAGVVARRDDGVIRHILRAAVAELMQQLGIEVVFAHILARPQHARRTLHGTHMRPRADDARAAHDVEFMPILHQPHVVQQQAQIALLGGAHRAKTHAGTHPVQPTFDLRGQALVRGERIPHALAVFQQTRHACRQLGNRIRRIHAQRRHGGLGAQAVAVPDFALQILGLAEQRARAIRRQHQAGVGLGEAGQIVEIAVMPIQKAVVAVALALGRRGDDGNAALAKLGGQAGASPGINRCG</sequence>
<proteinExistence type="predicted"/>
<accession>A0A645AF05</accession>
<evidence type="ECO:0000313" key="1">
    <source>
        <dbReference type="EMBL" id="MPM49423.1"/>
    </source>
</evidence>
<comment type="caution">
    <text evidence="1">The sequence shown here is derived from an EMBL/GenBank/DDBJ whole genome shotgun (WGS) entry which is preliminary data.</text>
</comment>
<protein>
    <submittedName>
        <fullName evidence="1">Uncharacterized protein</fullName>
    </submittedName>
</protein>
<organism evidence="1">
    <name type="scientific">bioreactor metagenome</name>
    <dbReference type="NCBI Taxonomy" id="1076179"/>
    <lineage>
        <taxon>unclassified sequences</taxon>
        <taxon>metagenomes</taxon>
        <taxon>ecological metagenomes</taxon>
    </lineage>
</organism>
<reference evidence="1" key="1">
    <citation type="submission" date="2019-08" db="EMBL/GenBank/DDBJ databases">
        <authorList>
            <person name="Kucharzyk K."/>
            <person name="Murdoch R.W."/>
            <person name="Higgins S."/>
            <person name="Loffler F."/>
        </authorList>
    </citation>
    <scope>NUCLEOTIDE SEQUENCE</scope>
</reference>